<protein>
    <submittedName>
        <fullName evidence="1">Uncharacterized protein</fullName>
    </submittedName>
</protein>
<evidence type="ECO:0000313" key="2">
    <source>
        <dbReference type="Proteomes" id="UP001341840"/>
    </source>
</evidence>
<keyword evidence="2" id="KW-1185">Reference proteome</keyword>
<reference evidence="1 2" key="1">
    <citation type="journal article" date="2023" name="Plants (Basel)">
        <title>Bridging the Gap: Combining Genomics and Transcriptomics Approaches to Understand Stylosanthes scabra, an Orphan Legume from the Brazilian Caatinga.</title>
        <authorList>
            <person name="Ferreira-Neto J.R.C."/>
            <person name="da Silva M.D."/>
            <person name="Binneck E."/>
            <person name="de Melo N.F."/>
            <person name="da Silva R.H."/>
            <person name="de Melo A.L.T.M."/>
            <person name="Pandolfi V."/>
            <person name="Bustamante F.O."/>
            <person name="Brasileiro-Vidal A.C."/>
            <person name="Benko-Iseppon A.M."/>
        </authorList>
    </citation>
    <scope>NUCLEOTIDE SEQUENCE [LARGE SCALE GENOMIC DNA]</scope>
    <source>
        <tissue evidence="1">Leaves</tissue>
    </source>
</reference>
<comment type="caution">
    <text evidence="1">The sequence shown here is derived from an EMBL/GenBank/DDBJ whole genome shotgun (WGS) entry which is preliminary data.</text>
</comment>
<evidence type="ECO:0000313" key="1">
    <source>
        <dbReference type="EMBL" id="MED6116845.1"/>
    </source>
</evidence>
<sequence>SVNPRGNDTLLTYYYLIRSGALAGGLPDFRKDYGASSFWRRCRGLTRLIQSGALAGGLPDFRKDFESIRSHSLVP</sequence>
<organism evidence="1 2">
    <name type="scientific">Stylosanthes scabra</name>
    <dbReference type="NCBI Taxonomy" id="79078"/>
    <lineage>
        <taxon>Eukaryota</taxon>
        <taxon>Viridiplantae</taxon>
        <taxon>Streptophyta</taxon>
        <taxon>Embryophyta</taxon>
        <taxon>Tracheophyta</taxon>
        <taxon>Spermatophyta</taxon>
        <taxon>Magnoliopsida</taxon>
        <taxon>eudicotyledons</taxon>
        <taxon>Gunneridae</taxon>
        <taxon>Pentapetalae</taxon>
        <taxon>rosids</taxon>
        <taxon>fabids</taxon>
        <taxon>Fabales</taxon>
        <taxon>Fabaceae</taxon>
        <taxon>Papilionoideae</taxon>
        <taxon>50 kb inversion clade</taxon>
        <taxon>dalbergioids sensu lato</taxon>
        <taxon>Dalbergieae</taxon>
        <taxon>Pterocarpus clade</taxon>
        <taxon>Stylosanthes</taxon>
    </lineage>
</organism>
<dbReference type="Proteomes" id="UP001341840">
    <property type="component" value="Unassembled WGS sequence"/>
</dbReference>
<gene>
    <name evidence="1" type="ORF">PIB30_104036</name>
</gene>
<name>A0ABU6QXM2_9FABA</name>
<dbReference type="EMBL" id="JASCZI010003505">
    <property type="protein sequence ID" value="MED6116845.1"/>
    <property type="molecule type" value="Genomic_DNA"/>
</dbReference>
<proteinExistence type="predicted"/>
<feature type="non-terminal residue" evidence="1">
    <location>
        <position position="1"/>
    </location>
</feature>
<accession>A0ABU6QXM2</accession>